<comment type="caution">
    <text evidence="1">The sequence shown here is derived from an EMBL/GenBank/DDBJ whole genome shotgun (WGS) entry which is preliminary data.</text>
</comment>
<reference evidence="1 2" key="1">
    <citation type="submission" date="2018-11" db="EMBL/GenBank/DDBJ databases">
        <title>Novel bacteria species description.</title>
        <authorList>
            <person name="Han J.-H."/>
        </authorList>
    </citation>
    <scope>NUCLEOTIDE SEQUENCE [LARGE SCALE GENOMIC DNA]</scope>
    <source>
        <strain evidence="1 2">KCTC23259</strain>
    </source>
</reference>
<proteinExistence type="predicted"/>
<dbReference type="AlphaFoldDB" id="A0AAE3H1X4"/>
<sequence length="126" mass="15165">MYKFNNDEIIFLEFASYPCTGLGCSVSDYLIYDLKNKQVNLFGNFRTANLDFYNFPFDKKLNYISTEYQGDFHGATPLHFIHRIYSLDNKGKFQLTKDSRGKEYYYEIITFPNDLTKEFEYKRNWF</sequence>
<evidence type="ECO:0000313" key="2">
    <source>
        <dbReference type="Proteomes" id="UP001204144"/>
    </source>
</evidence>
<dbReference type="PROSITE" id="PS51257">
    <property type="entry name" value="PROKAR_LIPOPROTEIN"/>
    <property type="match status" value="1"/>
</dbReference>
<accession>A0AAE3H1X4</accession>
<name>A0AAE3H1X4_9BACT</name>
<keyword evidence="2" id="KW-1185">Reference proteome</keyword>
<protein>
    <submittedName>
        <fullName evidence="1">Uncharacterized protein</fullName>
    </submittedName>
</protein>
<dbReference type="RefSeq" id="WP_255037224.1">
    <property type="nucleotide sequence ID" value="NZ_RJUF01000029.1"/>
</dbReference>
<organism evidence="1 2">
    <name type="scientific">Lacihabitans soyangensis</name>
    <dbReference type="NCBI Taxonomy" id="869394"/>
    <lineage>
        <taxon>Bacteria</taxon>
        <taxon>Pseudomonadati</taxon>
        <taxon>Bacteroidota</taxon>
        <taxon>Cytophagia</taxon>
        <taxon>Cytophagales</taxon>
        <taxon>Leadbetterellaceae</taxon>
        <taxon>Lacihabitans</taxon>
    </lineage>
</organism>
<evidence type="ECO:0000313" key="1">
    <source>
        <dbReference type="EMBL" id="MCP9763442.1"/>
    </source>
</evidence>
<dbReference type="Proteomes" id="UP001204144">
    <property type="component" value="Unassembled WGS sequence"/>
</dbReference>
<gene>
    <name evidence="1" type="ORF">EGI31_10790</name>
</gene>
<dbReference type="EMBL" id="RJUF01000029">
    <property type="protein sequence ID" value="MCP9763442.1"/>
    <property type="molecule type" value="Genomic_DNA"/>
</dbReference>